<reference evidence="3" key="1">
    <citation type="journal article" date="2012" name="Nat. Biotechnol.">
        <title>Reference genome sequence of the model plant Setaria.</title>
        <authorList>
            <person name="Bennetzen J.L."/>
            <person name="Schmutz J."/>
            <person name="Wang H."/>
            <person name="Percifield R."/>
            <person name="Hawkins J."/>
            <person name="Pontaroli A.C."/>
            <person name="Estep M."/>
            <person name="Feng L."/>
            <person name="Vaughn J.N."/>
            <person name="Grimwood J."/>
            <person name="Jenkins J."/>
            <person name="Barry K."/>
            <person name="Lindquist E."/>
            <person name="Hellsten U."/>
            <person name="Deshpande S."/>
            <person name="Wang X."/>
            <person name="Wu X."/>
            <person name="Mitros T."/>
            <person name="Triplett J."/>
            <person name="Yang X."/>
            <person name="Ye C.Y."/>
            <person name="Mauro-Herrera M."/>
            <person name="Wang L."/>
            <person name="Li P."/>
            <person name="Sharma M."/>
            <person name="Sharma R."/>
            <person name="Ronald P.C."/>
            <person name="Panaud O."/>
            <person name="Kellogg E.A."/>
            <person name="Brutnell T.P."/>
            <person name="Doust A.N."/>
            <person name="Tuskan G.A."/>
            <person name="Rokhsar D."/>
            <person name="Devos K.M."/>
        </authorList>
    </citation>
    <scope>NUCLEOTIDE SEQUENCE [LARGE SCALE GENOMIC DNA]</scope>
    <source>
        <strain evidence="3">cv. Yugu1</strain>
    </source>
</reference>
<keyword evidence="1" id="KW-0472">Membrane</keyword>
<dbReference type="HOGENOM" id="CLU_3000029_0_0_1"/>
<dbReference type="AlphaFoldDB" id="K3Z1I2"/>
<dbReference type="Proteomes" id="UP000004995">
    <property type="component" value="Unassembled WGS sequence"/>
</dbReference>
<evidence type="ECO:0000256" key="1">
    <source>
        <dbReference type="SAM" id="Phobius"/>
    </source>
</evidence>
<keyword evidence="1" id="KW-0812">Transmembrane</keyword>
<keyword evidence="3" id="KW-1185">Reference proteome</keyword>
<evidence type="ECO:0000313" key="2">
    <source>
        <dbReference type="EnsemblPlants" id="KQL28837"/>
    </source>
</evidence>
<name>K3Z1I2_SETIT</name>
<dbReference type="EnsemblPlants" id="KQL28837">
    <property type="protein sequence ID" value="KQL28837"/>
    <property type="gene ID" value="SETIT_020400mg"/>
</dbReference>
<proteinExistence type="predicted"/>
<accession>K3Z1I2</accession>
<dbReference type="EMBL" id="AGNK02000131">
    <property type="status" value="NOT_ANNOTATED_CDS"/>
    <property type="molecule type" value="Genomic_DNA"/>
</dbReference>
<keyword evidence="1" id="KW-1133">Transmembrane helix</keyword>
<evidence type="ECO:0000313" key="3">
    <source>
        <dbReference type="Proteomes" id="UP000004995"/>
    </source>
</evidence>
<feature type="transmembrane region" description="Helical" evidence="1">
    <location>
        <begin position="33"/>
        <end position="56"/>
    </location>
</feature>
<protein>
    <submittedName>
        <fullName evidence="2">Uncharacterized protein</fullName>
    </submittedName>
</protein>
<dbReference type="InParanoid" id="K3Z1I2"/>
<dbReference type="Gramene" id="KQL28837">
    <property type="protein sequence ID" value="KQL28837"/>
    <property type="gene ID" value="SETIT_020400mg"/>
</dbReference>
<reference evidence="2" key="2">
    <citation type="submission" date="2018-08" db="UniProtKB">
        <authorList>
            <consortium name="EnsemblPlants"/>
        </authorList>
    </citation>
    <scope>IDENTIFICATION</scope>
    <source>
        <strain evidence="2">Yugu1</strain>
    </source>
</reference>
<organism evidence="2 3">
    <name type="scientific">Setaria italica</name>
    <name type="common">Foxtail millet</name>
    <name type="synonym">Panicum italicum</name>
    <dbReference type="NCBI Taxonomy" id="4555"/>
    <lineage>
        <taxon>Eukaryota</taxon>
        <taxon>Viridiplantae</taxon>
        <taxon>Streptophyta</taxon>
        <taxon>Embryophyta</taxon>
        <taxon>Tracheophyta</taxon>
        <taxon>Spermatophyta</taxon>
        <taxon>Magnoliopsida</taxon>
        <taxon>Liliopsida</taxon>
        <taxon>Poales</taxon>
        <taxon>Poaceae</taxon>
        <taxon>PACMAD clade</taxon>
        <taxon>Panicoideae</taxon>
        <taxon>Panicodae</taxon>
        <taxon>Paniceae</taxon>
        <taxon>Cenchrinae</taxon>
        <taxon>Setaria</taxon>
    </lineage>
</organism>
<sequence length="57" mass="6778">MIRPIQSCFNVSHVDRNLGTASPSVHRAGFCDYINFFLIRYTFCFHLIFLVSIFYIW</sequence>